<evidence type="ECO:0000313" key="17">
    <source>
        <dbReference type="EMBL" id="SHF41632.1"/>
    </source>
</evidence>
<evidence type="ECO:0000256" key="3">
    <source>
        <dbReference type="ARBA" id="ARBA00022679"/>
    </source>
</evidence>
<dbReference type="GO" id="GO:0005737">
    <property type="term" value="C:cytoplasm"/>
    <property type="evidence" value="ECO:0007669"/>
    <property type="project" value="TreeGrafter"/>
</dbReference>
<dbReference type="STRING" id="2017.SAMN05444320_103564"/>
<proteinExistence type="inferred from homology"/>
<evidence type="ECO:0000256" key="11">
    <source>
        <dbReference type="ARBA" id="ARBA00023163"/>
    </source>
</evidence>
<dbReference type="SUPFAM" id="SSF57783">
    <property type="entry name" value="Zinc beta-ribbon"/>
    <property type="match status" value="1"/>
</dbReference>
<dbReference type="Pfam" id="PF10410">
    <property type="entry name" value="DnaB_bind"/>
    <property type="match status" value="1"/>
</dbReference>
<feature type="domain" description="Toprim" evidence="16">
    <location>
        <begin position="262"/>
        <end position="350"/>
    </location>
</feature>
<dbReference type="InterPro" id="IPR036977">
    <property type="entry name" value="DNA_primase_Znf_CHC2"/>
</dbReference>
<evidence type="ECO:0000256" key="4">
    <source>
        <dbReference type="ARBA" id="ARBA00022695"/>
    </source>
</evidence>
<dbReference type="Pfam" id="PF08275">
    <property type="entry name" value="DNAG_N"/>
    <property type="match status" value="1"/>
</dbReference>
<dbReference type="GO" id="GO:0000428">
    <property type="term" value="C:DNA-directed RNA polymerase complex"/>
    <property type="evidence" value="ECO:0007669"/>
    <property type="project" value="UniProtKB-KW"/>
</dbReference>
<keyword evidence="7 12" id="KW-0863">Zinc-finger</keyword>
<evidence type="ECO:0000256" key="5">
    <source>
        <dbReference type="ARBA" id="ARBA00022705"/>
    </source>
</evidence>
<dbReference type="OrthoDB" id="9803773at2"/>
<comment type="catalytic activity">
    <reaction evidence="12">
        <text>ssDNA + n NTP = ssDNA/pppN(pN)n-1 hybrid + (n-1) diphosphate.</text>
        <dbReference type="EC" id="2.7.7.101"/>
    </reaction>
</comment>
<dbReference type="EC" id="2.7.7.101" evidence="12"/>
<keyword evidence="18" id="KW-1185">Reference proteome</keyword>
<evidence type="ECO:0000256" key="10">
    <source>
        <dbReference type="ARBA" id="ARBA00023125"/>
    </source>
</evidence>
<dbReference type="GO" id="GO:0006269">
    <property type="term" value="P:DNA replication, synthesis of primer"/>
    <property type="evidence" value="ECO:0007669"/>
    <property type="project" value="UniProtKB-UniRule"/>
</dbReference>
<dbReference type="CDD" id="cd03364">
    <property type="entry name" value="TOPRIM_DnaG_primases"/>
    <property type="match status" value="1"/>
</dbReference>
<dbReference type="InterPro" id="IPR013173">
    <property type="entry name" value="DNA_primase_DnaG_DnaB-bd_dom"/>
</dbReference>
<evidence type="ECO:0000256" key="6">
    <source>
        <dbReference type="ARBA" id="ARBA00022723"/>
    </source>
</evidence>
<comment type="function">
    <text evidence="12 13">RNA polymerase that catalyzes the synthesis of short RNA molecules used as primers for DNA polymerase during DNA replication.</text>
</comment>
<keyword evidence="6 12" id="KW-0479">Metal-binding</keyword>
<evidence type="ECO:0000256" key="8">
    <source>
        <dbReference type="ARBA" id="ARBA00022833"/>
    </source>
</evidence>
<dbReference type="Pfam" id="PF08278">
    <property type="entry name" value="DnaG_DnaB_bind"/>
    <property type="match status" value="1"/>
</dbReference>
<comment type="subunit">
    <text evidence="12">Monomer. Interacts with DnaB.</text>
</comment>
<keyword evidence="3 12" id="KW-0808">Transferase</keyword>
<dbReference type="HAMAP" id="MF_00974">
    <property type="entry name" value="DNA_primase_DnaG"/>
    <property type="match status" value="1"/>
</dbReference>
<protein>
    <recommendedName>
        <fullName evidence="12 13">DNA primase</fullName>
        <ecNumber evidence="12">2.7.7.101</ecNumber>
    </recommendedName>
</protein>
<dbReference type="GO" id="GO:0003899">
    <property type="term" value="F:DNA-directed RNA polymerase activity"/>
    <property type="evidence" value="ECO:0007669"/>
    <property type="project" value="UniProtKB-UniRule"/>
</dbReference>
<comment type="similarity">
    <text evidence="12 13">Belongs to the DnaG primase family.</text>
</comment>
<dbReference type="InterPro" id="IPR006171">
    <property type="entry name" value="TOPRIM_dom"/>
</dbReference>
<dbReference type="InterPro" id="IPR037068">
    <property type="entry name" value="DNA_primase_core_N_sf"/>
</dbReference>
<name>A0A1M5BHE8_STRHI</name>
<evidence type="ECO:0000256" key="14">
    <source>
        <dbReference type="PIRSR" id="PIRSR002811-1"/>
    </source>
</evidence>
<feature type="zinc finger region" description="CHC2-type" evidence="12 14">
    <location>
        <begin position="41"/>
        <end position="65"/>
    </location>
</feature>
<dbReference type="InterPro" id="IPR006295">
    <property type="entry name" value="DNA_primase_DnaG"/>
</dbReference>
<evidence type="ECO:0000256" key="9">
    <source>
        <dbReference type="ARBA" id="ARBA00022842"/>
    </source>
</evidence>
<evidence type="ECO:0000256" key="15">
    <source>
        <dbReference type="SAM" id="MobiDB-lite"/>
    </source>
</evidence>
<keyword evidence="5 12" id="KW-0235">DNA replication</keyword>
<dbReference type="RefSeq" id="WP_073482143.1">
    <property type="nucleotide sequence ID" value="NZ_FQVN01000003.1"/>
</dbReference>
<dbReference type="GO" id="GO:0008270">
    <property type="term" value="F:zinc ion binding"/>
    <property type="evidence" value="ECO:0007669"/>
    <property type="project" value="UniProtKB-UniRule"/>
</dbReference>
<evidence type="ECO:0000256" key="1">
    <source>
        <dbReference type="ARBA" id="ARBA00022478"/>
    </source>
</evidence>
<dbReference type="SMART" id="SM00493">
    <property type="entry name" value="TOPRIM"/>
    <property type="match status" value="1"/>
</dbReference>
<dbReference type="SUPFAM" id="SSF56731">
    <property type="entry name" value="DNA primase core"/>
    <property type="match status" value="1"/>
</dbReference>
<keyword evidence="1 12" id="KW-0240">DNA-directed RNA polymerase</keyword>
<keyword evidence="11 12" id="KW-0804">Transcription</keyword>
<comment type="domain">
    <text evidence="12">Contains an N-terminal zinc-binding domain, a central core domain that contains the primase activity, and a C-terminal DnaB-binding domain.</text>
</comment>
<dbReference type="Gene3D" id="3.90.980.10">
    <property type="entry name" value="DNA primase, catalytic core, N-terminal domain"/>
    <property type="match status" value="1"/>
</dbReference>
<dbReference type="PANTHER" id="PTHR30313">
    <property type="entry name" value="DNA PRIMASE"/>
    <property type="match status" value="1"/>
</dbReference>
<dbReference type="PROSITE" id="PS50880">
    <property type="entry name" value="TOPRIM"/>
    <property type="match status" value="1"/>
</dbReference>
<dbReference type="InterPro" id="IPR050219">
    <property type="entry name" value="DnaG_primase"/>
</dbReference>
<dbReference type="SMART" id="SM00400">
    <property type="entry name" value="ZnF_CHCC"/>
    <property type="match status" value="1"/>
</dbReference>
<dbReference type="GO" id="GO:1990077">
    <property type="term" value="C:primosome complex"/>
    <property type="evidence" value="ECO:0007669"/>
    <property type="project" value="UniProtKB-KW"/>
</dbReference>
<dbReference type="Gene3D" id="3.40.1360.10">
    <property type="match status" value="1"/>
</dbReference>
<dbReference type="Proteomes" id="UP000184501">
    <property type="component" value="Unassembled WGS sequence"/>
</dbReference>
<dbReference type="FunFam" id="3.90.580.10:FF:000001">
    <property type="entry name" value="DNA primase"/>
    <property type="match status" value="1"/>
</dbReference>
<dbReference type="Gene3D" id="3.90.580.10">
    <property type="entry name" value="Zinc finger, CHC2-type domain"/>
    <property type="match status" value="1"/>
</dbReference>
<dbReference type="AlphaFoldDB" id="A0A1M5BHE8"/>
<dbReference type="InterPro" id="IPR034151">
    <property type="entry name" value="TOPRIM_DnaG_bac"/>
</dbReference>
<keyword evidence="9" id="KW-0460">Magnesium</keyword>
<gene>
    <name evidence="12" type="primary">dnaG</name>
    <name evidence="17" type="ORF">SAMN05444320_103564</name>
</gene>
<evidence type="ECO:0000259" key="16">
    <source>
        <dbReference type="PROSITE" id="PS50880"/>
    </source>
</evidence>
<dbReference type="SMART" id="SM00766">
    <property type="entry name" value="DnaG_DnaB_bind"/>
    <property type="match status" value="1"/>
</dbReference>
<evidence type="ECO:0000313" key="18">
    <source>
        <dbReference type="Proteomes" id="UP000184501"/>
    </source>
</evidence>
<evidence type="ECO:0000256" key="12">
    <source>
        <dbReference type="HAMAP-Rule" id="MF_00974"/>
    </source>
</evidence>
<dbReference type="FunFam" id="3.90.980.10:FF:000001">
    <property type="entry name" value="DNA primase"/>
    <property type="match status" value="1"/>
</dbReference>
<comment type="cofactor">
    <cofactor evidence="12 13 14">
        <name>Zn(2+)</name>
        <dbReference type="ChEBI" id="CHEBI:29105"/>
    </cofactor>
    <text evidence="12 13 14">Binds 1 zinc ion per monomer.</text>
</comment>
<dbReference type="Pfam" id="PF01807">
    <property type="entry name" value="Zn_ribbon_DnaG"/>
    <property type="match status" value="1"/>
</dbReference>
<evidence type="ECO:0000256" key="7">
    <source>
        <dbReference type="ARBA" id="ARBA00022771"/>
    </source>
</evidence>
<dbReference type="InterPro" id="IPR002694">
    <property type="entry name" value="Znf_CHC2"/>
</dbReference>
<dbReference type="PANTHER" id="PTHR30313:SF2">
    <property type="entry name" value="DNA PRIMASE"/>
    <property type="match status" value="1"/>
</dbReference>
<evidence type="ECO:0000256" key="2">
    <source>
        <dbReference type="ARBA" id="ARBA00022515"/>
    </source>
</evidence>
<dbReference type="InterPro" id="IPR030846">
    <property type="entry name" value="DnaG_bac"/>
</dbReference>
<keyword evidence="2 12" id="KW-0639">Primosome</keyword>
<dbReference type="EMBL" id="FQVN01000003">
    <property type="protein sequence ID" value="SHF41632.1"/>
    <property type="molecule type" value="Genomic_DNA"/>
</dbReference>
<feature type="region of interest" description="Disordered" evidence="15">
    <location>
        <begin position="440"/>
        <end position="481"/>
    </location>
</feature>
<evidence type="ECO:0000256" key="13">
    <source>
        <dbReference type="PIRNR" id="PIRNR002811"/>
    </source>
</evidence>
<keyword evidence="8 12" id="KW-0862">Zinc</keyword>
<keyword evidence="4 12" id="KW-0548">Nucleotidyltransferase</keyword>
<dbReference type="NCBIfam" id="TIGR01391">
    <property type="entry name" value="dnaG"/>
    <property type="match status" value="1"/>
</dbReference>
<reference evidence="17 18" key="1">
    <citation type="submission" date="2016-11" db="EMBL/GenBank/DDBJ databases">
        <authorList>
            <person name="Jaros S."/>
            <person name="Januszkiewicz K."/>
            <person name="Wedrychowicz H."/>
        </authorList>
    </citation>
    <scope>NUCLEOTIDE SEQUENCE [LARGE SCALE GENOMIC DNA]</scope>
    <source>
        <strain evidence="17 18">DSM 44523</strain>
    </source>
</reference>
<dbReference type="Pfam" id="PF13662">
    <property type="entry name" value="Toprim_4"/>
    <property type="match status" value="1"/>
</dbReference>
<accession>A0A1M5BHE8</accession>
<dbReference type="PIRSF" id="PIRSF002811">
    <property type="entry name" value="DnaG"/>
    <property type="match status" value="1"/>
</dbReference>
<dbReference type="InterPro" id="IPR019475">
    <property type="entry name" value="DNA_primase_DnaB-bd"/>
</dbReference>
<sequence length="636" mass="69649">MAGRIRESDIAAVRERNRIDEVVGEYVALRRAGGGALKGLCPFHDEKTPSFNVRPSHGTFHCFGCGEGGDVIAFVMKMEHLEFREAVERLAEQAGLQLTYEGGGPSVQRDRGTRSRLVEALRAAAEFYAEQLRSPEALPAREFLAQRGFDEAAAASFGCGFAPSGWDRLTRYLQGRGFEFAELERAGLSRSGRQGPIDRFHRRLLWPIRDLGGDVVGFGARRIFPDDPIEAKYVNTPETPVYKKSQVLFGLDRAKREISKRRQAVVVEGYTDVMAMHLAGVPTAVASCGTAFGEEHVVLLRRLLMDDDALRGEVIFTFDGDAAGQKAAMKAFEGEQEFAAQTYVAVAPDGMDPCELRQNKGDAAVQDLVARRQPLFEFAIRSLLEEYDLDSVDGQVAALKRTVPLVAQIKDRARRDGYATKLAYWVGWPDESTVVRRVREEAGAPTGTPARRTRRPAPADPNQGALAVEVGGPPRPDPREPRLRVEREALKVALQLPGLTGPMYDAIPEEAFTQPAYQALHRAVLAAGGTSAGLAGSSFVDAVGQHCDAAVVRSLLTELAVEPLQVKSEEDTRYVSGVLAGLQAGMVARQVAEIKSRLQRLSPLEHADEYHAQFGDLVALEQYHKVLREQAMGGMD</sequence>
<keyword evidence="10 12" id="KW-0238">DNA-binding</keyword>
<dbReference type="GO" id="GO:0003677">
    <property type="term" value="F:DNA binding"/>
    <property type="evidence" value="ECO:0007669"/>
    <property type="project" value="UniProtKB-KW"/>
</dbReference>
<dbReference type="InterPro" id="IPR013264">
    <property type="entry name" value="DNAG_N"/>
</dbReference>
<organism evidence="17 18">
    <name type="scientific">Streptoalloteichus hindustanus</name>
    <dbReference type="NCBI Taxonomy" id="2017"/>
    <lineage>
        <taxon>Bacteria</taxon>
        <taxon>Bacillati</taxon>
        <taxon>Actinomycetota</taxon>
        <taxon>Actinomycetes</taxon>
        <taxon>Pseudonocardiales</taxon>
        <taxon>Pseudonocardiaceae</taxon>
        <taxon>Streptoalloteichus</taxon>
    </lineage>
</organism>